<evidence type="ECO:0000256" key="1">
    <source>
        <dbReference type="SAM" id="SignalP"/>
    </source>
</evidence>
<name>A0A4R7B6B7_9NEIS</name>
<dbReference type="EMBL" id="SNZP01000005">
    <property type="protein sequence ID" value="TDR80224.1"/>
    <property type="molecule type" value="Genomic_DNA"/>
</dbReference>
<reference evidence="2 3" key="1">
    <citation type="submission" date="2019-03" db="EMBL/GenBank/DDBJ databases">
        <title>Genomic Encyclopedia of Type Strains, Phase III (KMG-III): the genomes of soil and plant-associated and newly described type strains.</title>
        <authorList>
            <person name="Whitman W."/>
        </authorList>
    </citation>
    <scope>NUCLEOTIDE SEQUENCE [LARGE SCALE GENOMIC DNA]</scope>
    <source>
        <strain evidence="2 3">CECT 8976</strain>
    </source>
</reference>
<accession>A0A4R7B6B7</accession>
<evidence type="ECO:0000313" key="2">
    <source>
        <dbReference type="EMBL" id="TDR80224.1"/>
    </source>
</evidence>
<feature type="signal peptide" evidence="1">
    <location>
        <begin position="1"/>
        <end position="24"/>
    </location>
</feature>
<dbReference type="Proteomes" id="UP000295611">
    <property type="component" value="Unassembled WGS sequence"/>
</dbReference>
<comment type="caution">
    <text evidence="2">The sequence shown here is derived from an EMBL/GenBank/DDBJ whole genome shotgun (WGS) entry which is preliminary data.</text>
</comment>
<dbReference type="AlphaFoldDB" id="A0A4R7B6B7"/>
<evidence type="ECO:0000313" key="3">
    <source>
        <dbReference type="Proteomes" id="UP000295611"/>
    </source>
</evidence>
<sequence length="159" mass="17385">MNRKIHRRAWLLLSAGLWLGAAQAGDDPAIRLDFRDFLAAPMGREGIRWSPALLAADGRSVQLVGYMVKQESPPAGGFMLTPRPVQMSEDSDGAADDLPPTWVMVHLDPSQAHHLVPYTSGPIQLTGVLSVGRAEEADGRVSWLRLQLAPEAVRELKRS</sequence>
<keyword evidence="1" id="KW-0732">Signal</keyword>
<feature type="chain" id="PRO_5020747034" evidence="1">
    <location>
        <begin position="25"/>
        <end position="159"/>
    </location>
</feature>
<proteinExistence type="predicted"/>
<keyword evidence="3" id="KW-1185">Reference proteome</keyword>
<protein>
    <submittedName>
        <fullName evidence="2">Uncharacterized protein</fullName>
    </submittedName>
</protein>
<organism evidence="2 3">
    <name type="scientific">Paludibacterium purpuratum</name>
    <dbReference type="NCBI Taxonomy" id="1144873"/>
    <lineage>
        <taxon>Bacteria</taxon>
        <taxon>Pseudomonadati</taxon>
        <taxon>Pseudomonadota</taxon>
        <taxon>Betaproteobacteria</taxon>
        <taxon>Neisseriales</taxon>
        <taxon>Chromobacteriaceae</taxon>
        <taxon>Paludibacterium</taxon>
    </lineage>
</organism>
<gene>
    <name evidence="2" type="ORF">DFP86_10579</name>
</gene>